<accession>A0A934NB63</accession>
<evidence type="ECO:0000259" key="4">
    <source>
        <dbReference type="PROSITE" id="PS50886"/>
    </source>
</evidence>
<dbReference type="NCBIfam" id="NF007494">
    <property type="entry name" value="PRK10089.1-3"/>
    <property type="match status" value="1"/>
</dbReference>
<evidence type="ECO:0000313" key="5">
    <source>
        <dbReference type="EMBL" id="MBJ7600738.1"/>
    </source>
</evidence>
<dbReference type="CDD" id="cd02798">
    <property type="entry name" value="tRNA_bind_CsaA"/>
    <property type="match status" value="1"/>
</dbReference>
<dbReference type="PANTHER" id="PTHR11586:SF37">
    <property type="entry name" value="TRNA-BINDING DOMAIN-CONTAINING PROTEIN"/>
    <property type="match status" value="1"/>
</dbReference>
<dbReference type="PANTHER" id="PTHR11586">
    <property type="entry name" value="TRNA-AMINOACYLATION COFACTOR ARC1 FAMILY MEMBER"/>
    <property type="match status" value="1"/>
</dbReference>
<gene>
    <name evidence="5" type="ORF">JF922_22045</name>
</gene>
<dbReference type="AlphaFoldDB" id="A0A934NB63"/>
<dbReference type="RefSeq" id="WP_338204689.1">
    <property type="nucleotide sequence ID" value="NZ_JAEKNR010000217.1"/>
</dbReference>
<feature type="domain" description="TRNA-binding" evidence="4">
    <location>
        <begin position="6"/>
        <end position="109"/>
    </location>
</feature>
<dbReference type="Gene3D" id="2.40.50.140">
    <property type="entry name" value="Nucleic acid-binding proteins"/>
    <property type="match status" value="1"/>
</dbReference>
<dbReference type="SUPFAM" id="SSF50249">
    <property type="entry name" value="Nucleic acid-binding proteins"/>
    <property type="match status" value="1"/>
</dbReference>
<dbReference type="InterPro" id="IPR012340">
    <property type="entry name" value="NA-bd_OB-fold"/>
</dbReference>
<keyword evidence="6" id="KW-1185">Reference proteome</keyword>
<reference evidence="5" key="1">
    <citation type="submission" date="2020-10" db="EMBL/GenBank/DDBJ databases">
        <title>Ca. Dormibacterota MAGs.</title>
        <authorList>
            <person name="Montgomery K."/>
        </authorList>
    </citation>
    <scope>NUCLEOTIDE SEQUENCE [LARGE SCALE GENOMIC DNA]</scope>
    <source>
        <strain evidence="5">SC8812_S17_10</strain>
    </source>
</reference>
<dbReference type="InterPro" id="IPR051270">
    <property type="entry name" value="Tyrosine-tRNA_ligase_regulator"/>
</dbReference>
<comment type="caution">
    <text evidence="5">The sequence shown here is derived from an EMBL/GenBank/DDBJ whole genome shotgun (WGS) entry which is preliminary data.</text>
</comment>
<dbReference type="GO" id="GO:0000049">
    <property type="term" value="F:tRNA binding"/>
    <property type="evidence" value="ECO:0007669"/>
    <property type="project" value="UniProtKB-UniRule"/>
</dbReference>
<keyword evidence="2 3" id="KW-0694">RNA-binding</keyword>
<dbReference type="Pfam" id="PF01588">
    <property type="entry name" value="tRNA_bind"/>
    <property type="match status" value="1"/>
</dbReference>
<evidence type="ECO:0000256" key="2">
    <source>
        <dbReference type="ARBA" id="ARBA00022884"/>
    </source>
</evidence>
<evidence type="ECO:0000256" key="3">
    <source>
        <dbReference type="PROSITE-ProRule" id="PRU00209"/>
    </source>
</evidence>
<protein>
    <submittedName>
        <fullName evidence="5">tRNA-binding protein</fullName>
    </submittedName>
</protein>
<dbReference type="Proteomes" id="UP000612893">
    <property type="component" value="Unassembled WGS sequence"/>
</dbReference>
<sequence length="109" mass="11637">MITIADFQQIDMRVGRIVTAEEFPAARKPSYLLSIDFGTLGVRGSIAALKDYYRAGDLPGRQVVCVVNLPPRRIAGRPSEVLVLAAVEASGSLRLLSTQPAAEPGSQIA</sequence>
<evidence type="ECO:0000313" key="6">
    <source>
        <dbReference type="Proteomes" id="UP000612893"/>
    </source>
</evidence>
<organism evidence="5 6">
    <name type="scientific">Candidatus Nephthysia bennettiae</name>
    <dbReference type="NCBI Taxonomy" id="3127016"/>
    <lineage>
        <taxon>Bacteria</taxon>
        <taxon>Bacillati</taxon>
        <taxon>Candidatus Dormiibacterota</taxon>
        <taxon>Candidatus Dormibacteria</taxon>
        <taxon>Candidatus Dormibacterales</taxon>
        <taxon>Candidatus Dormibacteraceae</taxon>
        <taxon>Candidatus Nephthysia</taxon>
    </lineage>
</organism>
<evidence type="ECO:0000256" key="1">
    <source>
        <dbReference type="ARBA" id="ARBA00022555"/>
    </source>
</evidence>
<keyword evidence="1 3" id="KW-0820">tRNA-binding</keyword>
<dbReference type="EMBL" id="JAEKNR010000217">
    <property type="protein sequence ID" value="MBJ7600738.1"/>
    <property type="molecule type" value="Genomic_DNA"/>
</dbReference>
<dbReference type="InterPro" id="IPR002547">
    <property type="entry name" value="tRNA-bd_dom"/>
</dbReference>
<name>A0A934NB63_9BACT</name>
<dbReference type="PROSITE" id="PS50886">
    <property type="entry name" value="TRBD"/>
    <property type="match status" value="1"/>
</dbReference>
<proteinExistence type="predicted"/>